<dbReference type="InterPro" id="IPR023772">
    <property type="entry name" value="DNA-bd_HTH_TetR-type_CS"/>
</dbReference>
<dbReference type="PANTHER" id="PTHR30055:SF234">
    <property type="entry name" value="HTH-TYPE TRANSCRIPTIONAL REGULATOR BETI"/>
    <property type="match status" value="1"/>
</dbReference>
<evidence type="ECO:0000259" key="5">
    <source>
        <dbReference type="PROSITE" id="PS50977"/>
    </source>
</evidence>
<evidence type="ECO:0000313" key="6">
    <source>
        <dbReference type="EMBL" id="BAL53772.1"/>
    </source>
</evidence>
<dbReference type="Pfam" id="PF00440">
    <property type="entry name" value="TetR_N"/>
    <property type="match status" value="1"/>
</dbReference>
<dbReference type="PRINTS" id="PR00455">
    <property type="entry name" value="HTHTETR"/>
</dbReference>
<dbReference type="InterPro" id="IPR050109">
    <property type="entry name" value="HTH-type_TetR-like_transc_reg"/>
</dbReference>
<dbReference type="GO" id="GO:0003700">
    <property type="term" value="F:DNA-binding transcription factor activity"/>
    <property type="evidence" value="ECO:0007669"/>
    <property type="project" value="TreeGrafter"/>
</dbReference>
<keyword evidence="1" id="KW-0805">Transcription regulation</keyword>
<keyword evidence="2 4" id="KW-0238">DNA-binding</keyword>
<reference evidence="6" key="1">
    <citation type="journal article" date="2005" name="Environ. Microbiol.">
        <title>Genetic and functional properties of uncultivated thermophilic crenarchaeotes from a subsurface gold mine as revealed by analysis of genome fragments.</title>
        <authorList>
            <person name="Nunoura T."/>
            <person name="Hirayama H."/>
            <person name="Takami H."/>
            <person name="Oida H."/>
            <person name="Nishi S."/>
            <person name="Shimamura S."/>
            <person name="Suzuki Y."/>
            <person name="Inagaki F."/>
            <person name="Takai K."/>
            <person name="Nealson K.H."/>
            <person name="Horikoshi K."/>
        </authorList>
    </citation>
    <scope>NUCLEOTIDE SEQUENCE</scope>
</reference>
<evidence type="ECO:0000256" key="2">
    <source>
        <dbReference type="ARBA" id="ARBA00023125"/>
    </source>
</evidence>
<evidence type="ECO:0000256" key="3">
    <source>
        <dbReference type="ARBA" id="ARBA00023163"/>
    </source>
</evidence>
<dbReference type="EMBL" id="AP011666">
    <property type="protein sequence ID" value="BAL53772.1"/>
    <property type="molecule type" value="Genomic_DNA"/>
</dbReference>
<dbReference type="AlphaFoldDB" id="H5SC86"/>
<feature type="domain" description="HTH tetR-type" evidence="5">
    <location>
        <begin position="15"/>
        <end position="75"/>
    </location>
</feature>
<accession>H5SC86</accession>
<organism evidence="6">
    <name type="scientific">uncultured Acetothermia bacterium</name>
    <dbReference type="NCBI Taxonomy" id="236499"/>
    <lineage>
        <taxon>Bacteria</taxon>
        <taxon>Candidatus Bipolaricaulota</taxon>
        <taxon>environmental samples</taxon>
    </lineage>
</organism>
<name>H5SC86_9BACT</name>
<dbReference type="GO" id="GO:0000976">
    <property type="term" value="F:transcription cis-regulatory region binding"/>
    <property type="evidence" value="ECO:0007669"/>
    <property type="project" value="TreeGrafter"/>
</dbReference>
<protein>
    <submittedName>
        <fullName evidence="6">TetR family transcriptional regulator</fullName>
    </submittedName>
</protein>
<sequence length="198" mass="22225">MTQIPERRLREKQKEERYAAILQAALSIFAAKGLQEATMDEIAQAAGLGKGTIYYYFASKDALIEELLCSLAEQYFQSLLEGTESIEDPLAIAERIVTNLLGHYQRQPELFQVIQMILAAPGGGPPRARQVFAEKHREWLARLKDETAELLAARGINVEVYVDFIGTYAHGLLFAAVAGRDIERLREESGRVLRAFLK</sequence>
<reference evidence="6" key="2">
    <citation type="journal article" date="2012" name="PLoS ONE">
        <title>A Deeply Branching Thermophilic Bacterium with an Ancient Acetyl-CoA Pathway Dominates a Subsurface Ecosystem.</title>
        <authorList>
            <person name="Takami H."/>
            <person name="Noguchi H."/>
            <person name="Takaki Y."/>
            <person name="Uchiyama I."/>
            <person name="Toyoda A."/>
            <person name="Nishi S."/>
            <person name="Chee G.-J."/>
            <person name="Arai W."/>
            <person name="Nunoura T."/>
            <person name="Itoh T."/>
            <person name="Hattori M."/>
            <person name="Takai K."/>
        </authorList>
    </citation>
    <scope>NUCLEOTIDE SEQUENCE</scope>
</reference>
<dbReference type="PANTHER" id="PTHR30055">
    <property type="entry name" value="HTH-TYPE TRANSCRIPTIONAL REGULATOR RUTR"/>
    <property type="match status" value="1"/>
</dbReference>
<evidence type="ECO:0000256" key="4">
    <source>
        <dbReference type="PROSITE-ProRule" id="PRU00335"/>
    </source>
</evidence>
<dbReference type="InterPro" id="IPR036271">
    <property type="entry name" value="Tet_transcr_reg_TetR-rel_C_sf"/>
</dbReference>
<proteinExistence type="predicted"/>
<dbReference type="PROSITE" id="PS01081">
    <property type="entry name" value="HTH_TETR_1"/>
    <property type="match status" value="1"/>
</dbReference>
<dbReference type="PROSITE" id="PS50977">
    <property type="entry name" value="HTH_TETR_2"/>
    <property type="match status" value="1"/>
</dbReference>
<dbReference type="InterPro" id="IPR001647">
    <property type="entry name" value="HTH_TetR"/>
</dbReference>
<dbReference type="Gene3D" id="1.10.357.10">
    <property type="entry name" value="Tetracycline Repressor, domain 2"/>
    <property type="match status" value="1"/>
</dbReference>
<dbReference type="SUPFAM" id="SSF48498">
    <property type="entry name" value="Tetracyclin repressor-like, C-terminal domain"/>
    <property type="match status" value="1"/>
</dbReference>
<evidence type="ECO:0000256" key="1">
    <source>
        <dbReference type="ARBA" id="ARBA00023015"/>
    </source>
</evidence>
<keyword evidence="3" id="KW-0804">Transcription</keyword>
<dbReference type="InterPro" id="IPR009057">
    <property type="entry name" value="Homeodomain-like_sf"/>
</dbReference>
<feature type="DNA-binding region" description="H-T-H motif" evidence="4">
    <location>
        <begin position="38"/>
        <end position="57"/>
    </location>
</feature>
<dbReference type="SUPFAM" id="SSF46689">
    <property type="entry name" value="Homeodomain-like"/>
    <property type="match status" value="1"/>
</dbReference>
<gene>
    <name evidence="6" type="ORF">HGMM_F08F07C31</name>
</gene>